<dbReference type="RefSeq" id="WP_184846878.1">
    <property type="nucleotide sequence ID" value="NZ_JACHMN010000003.1"/>
</dbReference>
<accession>A0A841BZM5</accession>
<organism evidence="1 2">
    <name type="scientific">Allocatelliglobosispora scoriae</name>
    <dbReference type="NCBI Taxonomy" id="643052"/>
    <lineage>
        <taxon>Bacteria</taxon>
        <taxon>Bacillati</taxon>
        <taxon>Actinomycetota</taxon>
        <taxon>Actinomycetes</taxon>
        <taxon>Micromonosporales</taxon>
        <taxon>Micromonosporaceae</taxon>
        <taxon>Allocatelliglobosispora</taxon>
    </lineage>
</organism>
<sequence length="326" mass="36008">MIDNVPPIRNRWEESERVMANPGFRFAGPDVKIKDISRGLMTNVVPISVSGTRGAGKSDFFDALVGAGPTDSGMSRELESHDIEVSRGGRKVTCTIVVPPAQDGQIKKKAFEGFFEHQHFPRGAIHVVSGGYDRVWRDEEQLPLLEELRYETAREEDRVAALLGQTMAGEEITQVLIDKHMPTPGQLLRKVMRVAELQEFKDVCRALASAWRQAETDEKLWLIIVVTKADLWWQDHLDEIKSYYLPPATGPGSPFTGALRALGQAVGTKLVNVAVLPFASNNSTFSFGDLIADSTEPHVQASCLDDESITALQQALRHTLGEFNGV</sequence>
<dbReference type="EMBL" id="JACHMN010000003">
    <property type="protein sequence ID" value="MBB5874617.1"/>
    <property type="molecule type" value="Genomic_DNA"/>
</dbReference>
<dbReference type="InterPro" id="IPR027417">
    <property type="entry name" value="P-loop_NTPase"/>
</dbReference>
<dbReference type="SUPFAM" id="SSF52540">
    <property type="entry name" value="P-loop containing nucleoside triphosphate hydrolases"/>
    <property type="match status" value="1"/>
</dbReference>
<dbReference type="AlphaFoldDB" id="A0A841BZM5"/>
<protein>
    <submittedName>
        <fullName evidence="1">Uncharacterized protein</fullName>
    </submittedName>
</protein>
<dbReference type="Proteomes" id="UP000587527">
    <property type="component" value="Unassembled WGS sequence"/>
</dbReference>
<evidence type="ECO:0000313" key="1">
    <source>
        <dbReference type="EMBL" id="MBB5874617.1"/>
    </source>
</evidence>
<gene>
    <name evidence="1" type="ORF">F4553_008051</name>
</gene>
<proteinExistence type="predicted"/>
<evidence type="ECO:0000313" key="2">
    <source>
        <dbReference type="Proteomes" id="UP000587527"/>
    </source>
</evidence>
<keyword evidence="2" id="KW-1185">Reference proteome</keyword>
<name>A0A841BZM5_9ACTN</name>
<reference evidence="1 2" key="1">
    <citation type="submission" date="2020-08" db="EMBL/GenBank/DDBJ databases">
        <title>Sequencing the genomes of 1000 actinobacteria strains.</title>
        <authorList>
            <person name="Klenk H.-P."/>
        </authorList>
    </citation>
    <scope>NUCLEOTIDE SEQUENCE [LARGE SCALE GENOMIC DNA]</scope>
    <source>
        <strain evidence="1 2">DSM 45362</strain>
    </source>
</reference>
<comment type="caution">
    <text evidence="1">The sequence shown here is derived from an EMBL/GenBank/DDBJ whole genome shotgun (WGS) entry which is preliminary data.</text>
</comment>